<dbReference type="EMBL" id="UINC01008066">
    <property type="protein sequence ID" value="SVA36349.1"/>
    <property type="molecule type" value="Genomic_DNA"/>
</dbReference>
<dbReference type="SUPFAM" id="SSF50969">
    <property type="entry name" value="YVTN repeat-like/Quinoprotein amine dehydrogenase"/>
    <property type="match status" value="1"/>
</dbReference>
<name>A0A381V7K8_9ZZZZ</name>
<protein>
    <submittedName>
        <fullName evidence="1">Uncharacterized protein</fullName>
    </submittedName>
</protein>
<organism evidence="1">
    <name type="scientific">marine metagenome</name>
    <dbReference type="NCBI Taxonomy" id="408172"/>
    <lineage>
        <taxon>unclassified sequences</taxon>
        <taxon>metagenomes</taxon>
        <taxon>ecological metagenomes</taxon>
    </lineage>
</organism>
<dbReference type="InterPro" id="IPR015943">
    <property type="entry name" value="WD40/YVTN_repeat-like_dom_sf"/>
</dbReference>
<dbReference type="AlphaFoldDB" id="A0A381V7K8"/>
<sequence>MHIKLTSLIFLFLFYAPIHVFGHGAVQRASELKDSEVRLFVADNMDGSVVVVDFPDGEITHRVSTSPSIMILASNKDNKYIYAMRGRDTDNDLTSILSTGFDMKEQQFRKPHVIRTIKTDTPGGPRDSKMATVGGYDAILTEGEAEVVVIMSDDIDGYSELKTKRYKIAEPDHYHYLEGETYLYIGHLFNGFVQVLDRSTGEEVKRINGCPRLHGMTEDEESGRLIFSCARDVIVVGTLGEEKAKLIARIPYPENTGRGCAAFLKGEGRVQWCYTEGIIPRLYRVDFAQEPYQFTTLSVESSIQQNSSDDGKYLMVLSKQGVLYLYHGRDGNLIKTIQVSEPFLGDWFEDVGKAILPDIESHNGIAYISLTHEGRIAEIDLEQGKIKRYIDIGGFPTRIVLLAKETLVDATN</sequence>
<accession>A0A381V7K8</accession>
<dbReference type="InterPro" id="IPR011044">
    <property type="entry name" value="Quino_amine_DH_bsu"/>
</dbReference>
<dbReference type="Gene3D" id="2.130.10.10">
    <property type="entry name" value="YVTN repeat-like/Quinoprotein amine dehydrogenase"/>
    <property type="match status" value="1"/>
</dbReference>
<evidence type="ECO:0000313" key="1">
    <source>
        <dbReference type="EMBL" id="SVA36349.1"/>
    </source>
</evidence>
<reference evidence="1" key="1">
    <citation type="submission" date="2018-05" db="EMBL/GenBank/DDBJ databases">
        <authorList>
            <person name="Lanie J.A."/>
            <person name="Ng W.-L."/>
            <person name="Kazmierczak K.M."/>
            <person name="Andrzejewski T.M."/>
            <person name="Davidsen T.M."/>
            <person name="Wayne K.J."/>
            <person name="Tettelin H."/>
            <person name="Glass J.I."/>
            <person name="Rusch D."/>
            <person name="Podicherti R."/>
            <person name="Tsui H.-C.T."/>
            <person name="Winkler M.E."/>
        </authorList>
    </citation>
    <scope>NUCLEOTIDE SEQUENCE</scope>
</reference>
<proteinExistence type="predicted"/>
<gene>
    <name evidence="1" type="ORF">METZ01_LOCUS89203</name>
</gene>